<dbReference type="AlphaFoldDB" id="B6SSC3"/>
<name>B6SSC3_MAIZE</name>
<proteinExistence type="evidence at transcript level"/>
<accession>B6SSC3</accession>
<organism evidence="1">
    <name type="scientific">Zea mays</name>
    <name type="common">Maize</name>
    <dbReference type="NCBI Taxonomy" id="4577"/>
    <lineage>
        <taxon>Eukaryota</taxon>
        <taxon>Viridiplantae</taxon>
        <taxon>Streptophyta</taxon>
        <taxon>Embryophyta</taxon>
        <taxon>Tracheophyta</taxon>
        <taxon>Spermatophyta</taxon>
        <taxon>Magnoliopsida</taxon>
        <taxon>Liliopsida</taxon>
        <taxon>Poales</taxon>
        <taxon>Poaceae</taxon>
        <taxon>PACMAD clade</taxon>
        <taxon>Panicoideae</taxon>
        <taxon>Andropogonodae</taxon>
        <taxon>Andropogoneae</taxon>
        <taxon>Tripsacinae</taxon>
        <taxon>Zea</taxon>
    </lineage>
</organism>
<protein>
    <submittedName>
        <fullName evidence="1">Uncharacterized protein</fullName>
    </submittedName>
</protein>
<dbReference type="EMBL" id="EU955638">
    <property type="protein sequence ID" value="ACG27756.1"/>
    <property type="molecule type" value="mRNA"/>
</dbReference>
<evidence type="ECO:0000313" key="1">
    <source>
        <dbReference type="EMBL" id="ACG27756.1"/>
    </source>
</evidence>
<sequence length="40" mass="4709">MWREALMELHVLRQLSMESISSPLHARLCVDEAVFFCKCK</sequence>
<reference evidence="1" key="1">
    <citation type="journal article" date="2009" name="Plant Mol. Biol.">
        <title>Insights into corn genes derived from large-scale cDNA sequencing.</title>
        <authorList>
            <person name="Alexandrov N.N."/>
            <person name="Brover V.V."/>
            <person name="Freidin S."/>
            <person name="Troukhan M.E."/>
            <person name="Tatarinova T.V."/>
            <person name="Zhang H."/>
            <person name="Swaller T.J."/>
            <person name="Lu Y.P."/>
            <person name="Bouck J."/>
            <person name="Flavell R.B."/>
            <person name="Feldmann K.A."/>
        </authorList>
    </citation>
    <scope>NUCLEOTIDE SEQUENCE</scope>
</reference>